<feature type="binding site" evidence="5">
    <location>
        <position position="36"/>
    </location>
    <ligand>
        <name>ATP</name>
        <dbReference type="ChEBI" id="CHEBI:30616"/>
    </ligand>
</feature>
<dbReference type="SUPFAM" id="SSF56112">
    <property type="entry name" value="Protein kinase-like (PK-like)"/>
    <property type="match status" value="1"/>
</dbReference>
<dbReference type="InterPro" id="IPR017441">
    <property type="entry name" value="Protein_kinase_ATP_BS"/>
</dbReference>
<feature type="region of interest" description="Disordered" evidence="6">
    <location>
        <begin position="354"/>
        <end position="460"/>
    </location>
</feature>
<dbReference type="EMBL" id="NCWY01000008">
    <property type="protein sequence ID" value="PAK95240.1"/>
    <property type="molecule type" value="Genomic_DNA"/>
</dbReference>
<keyword evidence="7" id="KW-0812">Transmembrane</keyword>
<sequence>MVQDLGGYRLIEELGSGGMGVVYLGVDGGNNPVAVKVLHPHIASDETARKRLAREVRTLRRIRHPRIAEVLDAELDSAQPFIITEFVDGQTLSDDVRDNGPFAEDELVHFGHALLDALGAVHDSGVIHRDLKPANVMIMDGEPMVIDFGIAQVADEVRVTATGLVMGTPGYLSPEIADGKSSSEKTDWWGWAATMAFAATGRNPYGAGPLEAVLGRVALGKFDLADTPRNFVPLLRACLDPKPERRPSGQMILDALVDIESGRMPQLGSGSGPGVQRTAVMPAVDESRSGAPGGGDSADGRGALRGGYPGQDPHGGAAVGGAAALGGAMAGGAMAAGMSGGGSAAAGQAAAGHAAAGPRGGQDMMPGRGYAPTQSPGTTNFAGQPGSSAPGQQHPGQRPFPGESSQGQRFAQGPSAGQAPMRPTSLHPGAGQSGFDPRGGTMRQATAGPVRNPNGAIQAAPGSALAGADLGSRGYGPGDVTAGGWSGQGGHAGRGPVGIGPVGHEGGGPGIQPGEQWAPLTYRSIRTGGWVVFALVVFAAVIMPLSPLVITAFSFAWSVLARTATRLDRKVQRYRYERGEDGGGTLRSVASAPGALLASVLTSVATFLLPAIAGVAMLVLTRLDVAGIVPGELSEQWSVWAAAAAGGLVLWVGPGAASLRYGSRLIVSGATRNGLGRLIALGVIAVLIVLAIMVITSGAAMNWWPLPESPFAWLPGPV</sequence>
<dbReference type="GO" id="GO:0004674">
    <property type="term" value="F:protein serine/threonine kinase activity"/>
    <property type="evidence" value="ECO:0007669"/>
    <property type="project" value="UniProtKB-KW"/>
</dbReference>
<feature type="transmembrane region" description="Helical" evidence="7">
    <location>
        <begin position="639"/>
        <end position="657"/>
    </location>
</feature>
<keyword evidence="7" id="KW-0472">Membrane</keyword>
<reference evidence="9 10" key="1">
    <citation type="submission" date="2017-04" db="EMBL/GenBank/DDBJ databases">
        <title>Kefir bacterial isolates.</title>
        <authorList>
            <person name="Kim Y."/>
            <person name="Blasche S."/>
            <person name="Patil K.R."/>
        </authorList>
    </citation>
    <scope>NUCLEOTIDE SEQUENCE [LARGE SCALE GENOMIC DNA]</scope>
    <source>
        <strain evidence="9 10">OG2</strain>
    </source>
</reference>
<dbReference type="AlphaFoldDB" id="A0A269ZCJ5"/>
<gene>
    <name evidence="9" type="ORF">B8X04_10480</name>
</gene>
<dbReference type="RefSeq" id="WP_095376245.1">
    <property type="nucleotide sequence ID" value="NZ_NCWY01000008.1"/>
</dbReference>
<dbReference type="SMART" id="SM00220">
    <property type="entry name" value="S_TKc"/>
    <property type="match status" value="1"/>
</dbReference>
<dbReference type="GO" id="GO:0005524">
    <property type="term" value="F:ATP binding"/>
    <property type="evidence" value="ECO:0007669"/>
    <property type="project" value="UniProtKB-UniRule"/>
</dbReference>
<feature type="region of interest" description="Disordered" evidence="6">
    <location>
        <begin position="285"/>
        <end position="312"/>
    </location>
</feature>
<dbReference type="InterPro" id="IPR000719">
    <property type="entry name" value="Prot_kinase_dom"/>
</dbReference>
<dbReference type="Gene3D" id="3.30.200.20">
    <property type="entry name" value="Phosphorylase Kinase, domain 1"/>
    <property type="match status" value="1"/>
</dbReference>
<comment type="caution">
    <text evidence="9">The sequence shown here is derived from an EMBL/GenBank/DDBJ whole genome shotgun (WGS) entry which is preliminary data.</text>
</comment>
<keyword evidence="2 5" id="KW-0547">Nucleotide-binding</keyword>
<dbReference type="PANTHER" id="PTHR43289">
    <property type="entry name" value="MITOGEN-ACTIVATED PROTEIN KINASE KINASE KINASE 20-RELATED"/>
    <property type="match status" value="1"/>
</dbReference>
<dbReference type="InterPro" id="IPR011009">
    <property type="entry name" value="Kinase-like_dom_sf"/>
</dbReference>
<dbReference type="CDD" id="cd14014">
    <property type="entry name" value="STKc_PknB_like"/>
    <property type="match status" value="1"/>
</dbReference>
<feature type="transmembrane region" description="Helical" evidence="7">
    <location>
        <begin position="530"/>
        <end position="560"/>
    </location>
</feature>
<protein>
    <submittedName>
        <fullName evidence="9">Serine/threonine protein kinase</fullName>
    </submittedName>
</protein>
<dbReference type="Gene3D" id="1.10.510.10">
    <property type="entry name" value="Transferase(Phosphotransferase) domain 1"/>
    <property type="match status" value="1"/>
</dbReference>
<evidence type="ECO:0000256" key="7">
    <source>
        <dbReference type="SAM" id="Phobius"/>
    </source>
</evidence>
<evidence type="ECO:0000313" key="9">
    <source>
        <dbReference type="EMBL" id="PAK95240.1"/>
    </source>
</evidence>
<evidence type="ECO:0000256" key="1">
    <source>
        <dbReference type="ARBA" id="ARBA00022679"/>
    </source>
</evidence>
<evidence type="ECO:0000256" key="3">
    <source>
        <dbReference type="ARBA" id="ARBA00022777"/>
    </source>
</evidence>
<dbReference type="PROSITE" id="PS00107">
    <property type="entry name" value="PROTEIN_KINASE_ATP"/>
    <property type="match status" value="1"/>
</dbReference>
<accession>A0A269ZCJ5</accession>
<dbReference type="Proteomes" id="UP000216867">
    <property type="component" value="Unassembled WGS sequence"/>
</dbReference>
<dbReference type="InterPro" id="IPR008271">
    <property type="entry name" value="Ser/Thr_kinase_AS"/>
</dbReference>
<evidence type="ECO:0000256" key="2">
    <source>
        <dbReference type="ARBA" id="ARBA00022741"/>
    </source>
</evidence>
<keyword evidence="9" id="KW-0723">Serine/threonine-protein kinase</keyword>
<feature type="compositionally biased region" description="Gly residues" evidence="6">
    <location>
        <begin position="291"/>
        <end position="309"/>
    </location>
</feature>
<evidence type="ECO:0000256" key="4">
    <source>
        <dbReference type="ARBA" id="ARBA00022840"/>
    </source>
</evidence>
<dbReference type="PROSITE" id="PS50011">
    <property type="entry name" value="PROTEIN_KINASE_DOM"/>
    <property type="match status" value="1"/>
</dbReference>
<keyword evidence="7" id="KW-1133">Transmembrane helix</keyword>
<keyword evidence="1" id="KW-0808">Transferase</keyword>
<evidence type="ECO:0000313" key="10">
    <source>
        <dbReference type="Proteomes" id="UP000216867"/>
    </source>
</evidence>
<proteinExistence type="predicted"/>
<dbReference type="PROSITE" id="PS00108">
    <property type="entry name" value="PROTEIN_KINASE_ST"/>
    <property type="match status" value="1"/>
</dbReference>
<feature type="compositionally biased region" description="Polar residues" evidence="6">
    <location>
        <begin position="372"/>
        <end position="395"/>
    </location>
</feature>
<name>A0A269ZCJ5_9MICO</name>
<evidence type="ECO:0000256" key="6">
    <source>
        <dbReference type="SAM" id="MobiDB-lite"/>
    </source>
</evidence>
<keyword evidence="4 5" id="KW-0067">ATP-binding</keyword>
<feature type="transmembrane region" description="Helical" evidence="7">
    <location>
        <begin position="595"/>
        <end position="619"/>
    </location>
</feature>
<evidence type="ECO:0000259" key="8">
    <source>
        <dbReference type="PROSITE" id="PS50011"/>
    </source>
</evidence>
<feature type="transmembrane region" description="Helical" evidence="7">
    <location>
        <begin position="678"/>
        <end position="704"/>
    </location>
</feature>
<organism evidence="9 10">
    <name type="scientific">Brevibacterium casei</name>
    <dbReference type="NCBI Taxonomy" id="33889"/>
    <lineage>
        <taxon>Bacteria</taxon>
        <taxon>Bacillati</taxon>
        <taxon>Actinomycetota</taxon>
        <taxon>Actinomycetes</taxon>
        <taxon>Micrococcales</taxon>
        <taxon>Brevibacteriaceae</taxon>
        <taxon>Brevibacterium</taxon>
    </lineage>
</organism>
<dbReference type="Pfam" id="PF00069">
    <property type="entry name" value="Pkinase"/>
    <property type="match status" value="1"/>
</dbReference>
<feature type="domain" description="Protein kinase" evidence="8">
    <location>
        <begin position="8"/>
        <end position="267"/>
    </location>
</feature>
<keyword evidence="3 9" id="KW-0418">Kinase</keyword>
<dbReference type="PANTHER" id="PTHR43289:SF34">
    <property type="entry name" value="SERINE_THREONINE-PROTEIN KINASE YBDM-RELATED"/>
    <property type="match status" value="1"/>
</dbReference>
<evidence type="ECO:0000256" key="5">
    <source>
        <dbReference type="PROSITE-ProRule" id="PRU10141"/>
    </source>
</evidence>